<sequence length="46" mass="5283">MQERESRTPKTDKSLASLLSSNSPTFNFSPLSRCLQFSEKTFLRCL</sequence>
<feature type="region of interest" description="Disordered" evidence="1">
    <location>
        <begin position="1"/>
        <end position="22"/>
    </location>
</feature>
<protein>
    <submittedName>
        <fullName evidence="2">Uncharacterized protein</fullName>
    </submittedName>
</protein>
<name>A0A2P2IKP9_RHIMU</name>
<accession>A0A2P2IKP9</accession>
<dbReference type="AlphaFoldDB" id="A0A2P2IKP9"/>
<evidence type="ECO:0000313" key="2">
    <source>
        <dbReference type="EMBL" id="MBW81778.1"/>
    </source>
</evidence>
<dbReference type="EMBL" id="GGEC01001295">
    <property type="protein sequence ID" value="MBW81778.1"/>
    <property type="molecule type" value="Transcribed_RNA"/>
</dbReference>
<evidence type="ECO:0000256" key="1">
    <source>
        <dbReference type="SAM" id="MobiDB-lite"/>
    </source>
</evidence>
<reference evidence="2" key="1">
    <citation type="submission" date="2018-02" db="EMBL/GenBank/DDBJ databases">
        <title>Rhizophora mucronata_Transcriptome.</title>
        <authorList>
            <person name="Meera S.P."/>
            <person name="Sreeshan A."/>
            <person name="Augustine A."/>
        </authorList>
    </citation>
    <scope>NUCLEOTIDE SEQUENCE</scope>
    <source>
        <tissue evidence="2">Leaf</tissue>
    </source>
</reference>
<feature type="compositionally biased region" description="Basic and acidic residues" evidence="1">
    <location>
        <begin position="1"/>
        <end position="13"/>
    </location>
</feature>
<proteinExistence type="predicted"/>
<organism evidence="2">
    <name type="scientific">Rhizophora mucronata</name>
    <name type="common">Asiatic mangrove</name>
    <dbReference type="NCBI Taxonomy" id="61149"/>
    <lineage>
        <taxon>Eukaryota</taxon>
        <taxon>Viridiplantae</taxon>
        <taxon>Streptophyta</taxon>
        <taxon>Embryophyta</taxon>
        <taxon>Tracheophyta</taxon>
        <taxon>Spermatophyta</taxon>
        <taxon>Magnoliopsida</taxon>
        <taxon>eudicotyledons</taxon>
        <taxon>Gunneridae</taxon>
        <taxon>Pentapetalae</taxon>
        <taxon>rosids</taxon>
        <taxon>fabids</taxon>
        <taxon>Malpighiales</taxon>
        <taxon>Rhizophoraceae</taxon>
        <taxon>Rhizophora</taxon>
    </lineage>
</organism>